<keyword evidence="2" id="KW-0238">DNA-binding</keyword>
<keyword evidence="7" id="KW-1185">Reference proteome</keyword>
<dbReference type="EMBL" id="JAHCDA010000003">
    <property type="protein sequence ID" value="MBS7812534.1"/>
    <property type="molecule type" value="Genomic_DNA"/>
</dbReference>
<feature type="domain" description="SIS" evidence="5">
    <location>
        <begin position="137"/>
        <end position="276"/>
    </location>
</feature>
<reference evidence="6 7" key="1">
    <citation type="submission" date="2021-05" db="EMBL/GenBank/DDBJ databases">
        <title>Roseococcus sp. XZZS9, whole genome shotgun sequencing project.</title>
        <authorList>
            <person name="Zhao G."/>
            <person name="Shen L."/>
        </authorList>
    </citation>
    <scope>NUCLEOTIDE SEQUENCE [LARGE SCALE GENOMIC DNA]</scope>
    <source>
        <strain evidence="6 7">XZZS9</strain>
    </source>
</reference>
<dbReference type="Gene3D" id="1.10.10.10">
    <property type="entry name" value="Winged helix-like DNA-binding domain superfamily/Winged helix DNA-binding domain"/>
    <property type="match status" value="1"/>
</dbReference>
<dbReference type="PROSITE" id="PS51464">
    <property type="entry name" value="SIS"/>
    <property type="match status" value="1"/>
</dbReference>
<evidence type="ECO:0000259" key="5">
    <source>
        <dbReference type="PROSITE" id="PS51464"/>
    </source>
</evidence>
<name>A0ABS5QFQ8_9PROT</name>
<dbReference type="SUPFAM" id="SSF46689">
    <property type="entry name" value="Homeodomain-like"/>
    <property type="match status" value="1"/>
</dbReference>
<evidence type="ECO:0000313" key="7">
    <source>
        <dbReference type="Proteomes" id="UP000766336"/>
    </source>
</evidence>
<dbReference type="InterPro" id="IPR046348">
    <property type="entry name" value="SIS_dom_sf"/>
</dbReference>
<keyword evidence="3" id="KW-0804">Transcription</keyword>
<dbReference type="InterPro" id="IPR001347">
    <property type="entry name" value="SIS_dom"/>
</dbReference>
<keyword evidence="1" id="KW-0805">Transcription regulation</keyword>
<evidence type="ECO:0000256" key="1">
    <source>
        <dbReference type="ARBA" id="ARBA00023015"/>
    </source>
</evidence>
<evidence type="ECO:0000259" key="4">
    <source>
        <dbReference type="PROSITE" id="PS51071"/>
    </source>
</evidence>
<dbReference type="InterPro" id="IPR047640">
    <property type="entry name" value="RpiR-like"/>
</dbReference>
<comment type="caution">
    <text evidence="6">The sequence shown here is derived from an EMBL/GenBank/DDBJ whole genome shotgun (WGS) entry which is preliminary data.</text>
</comment>
<sequence>MESDQTSAALAALLPELGAQMAGAARHVLAHPEDVAVFSMRELARRAGVPPVTMVRLAQRLGLPGYGELRRRYMDGVRAGRLLGPAANRNADAARDIAAAAARNNGALGFAGEFFAAEQEILRSSFAQLDETALDEAADLLAGARRVHVVGRRTTFPAAFALAYALRKARPDVSLIDDMGGAPEAFLEDVTAGDALVAITFAPYSRLTLSLASAAAKAGARIAGITDAPSAPLGKLAGRLLFIAPTVSRAFPESAVGALTMANLLVALTVAKLGAPAQRRIRANERRIVAGGEYLEARTVR</sequence>
<dbReference type="RefSeq" id="WP_213671235.1">
    <property type="nucleotide sequence ID" value="NZ_JAHCDA010000003.1"/>
</dbReference>
<accession>A0ABS5QFQ8</accession>
<dbReference type="PANTHER" id="PTHR30514">
    <property type="entry name" value="GLUCOKINASE"/>
    <property type="match status" value="1"/>
</dbReference>
<dbReference type="Gene3D" id="3.40.50.10490">
    <property type="entry name" value="Glucose-6-phosphate isomerase like protein, domain 1"/>
    <property type="match status" value="1"/>
</dbReference>
<protein>
    <submittedName>
        <fullName evidence="6">MurR/RpiR family transcriptional regulator</fullName>
    </submittedName>
</protein>
<gene>
    <name evidence="6" type="ORF">KHU32_16405</name>
</gene>
<dbReference type="PROSITE" id="PS51071">
    <property type="entry name" value="HTH_RPIR"/>
    <property type="match status" value="1"/>
</dbReference>
<dbReference type="Pfam" id="PF01380">
    <property type="entry name" value="SIS"/>
    <property type="match status" value="1"/>
</dbReference>
<dbReference type="SUPFAM" id="SSF53697">
    <property type="entry name" value="SIS domain"/>
    <property type="match status" value="1"/>
</dbReference>
<dbReference type="CDD" id="cd05013">
    <property type="entry name" value="SIS_RpiR"/>
    <property type="match status" value="1"/>
</dbReference>
<dbReference type="InterPro" id="IPR000281">
    <property type="entry name" value="HTH_RpiR"/>
</dbReference>
<evidence type="ECO:0000256" key="2">
    <source>
        <dbReference type="ARBA" id="ARBA00023125"/>
    </source>
</evidence>
<dbReference type="Proteomes" id="UP000766336">
    <property type="component" value="Unassembled WGS sequence"/>
</dbReference>
<dbReference type="InterPro" id="IPR036388">
    <property type="entry name" value="WH-like_DNA-bd_sf"/>
</dbReference>
<evidence type="ECO:0000313" key="6">
    <source>
        <dbReference type="EMBL" id="MBS7812534.1"/>
    </source>
</evidence>
<dbReference type="Pfam" id="PF01418">
    <property type="entry name" value="HTH_6"/>
    <property type="match status" value="1"/>
</dbReference>
<proteinExistence type="predicted"/>
<evidence type="ECO:0000256" key="3">
    <source>
        <dbReference type="ARBA" id="ARBA00023163"/>
    </source>
</evidence>
<dbReference type="InterPro" id="IPR009057">
    <property type="entry name" value="Homeodomain-like_sf"/>
</dbReference>
<feature type="domain" description="HTH rpiR-type" evidence="4">
    <location>
        <begin position="4"/>
        <end position="80"/>
    </location>
</feature>
<dbReference type="InterPro" id="IPR035472">
    <property type="entry name" value="RpiR-like_SIS"/>
</dbReference>
<organism evidence="6 7">
    <name type="scientific">Roseococcus pinisoli</name>
    <dbReference type="NCBI Taxonomy" id="2835040"/>
    <lineage>
        <taxon>Bacteria</taxon>
        <taxon>Pseudomonadati</taxon>
        <taxon>Pseudomonadota</taxon>
        <taxon>Alphaproteobacteria</taxon>
        <taxon>Acetobacterales</taxon>
        <taxon>Roseomonadaceae</taxon>
        <taxon>Roseococcus</taxon>
    </lineage>
</organism>
<dbReference type="PANTHER" id="PTHR30514:SF18">
    <property type="entry name" value="RPIR-FAMILY TRANSCRIPTIONAL REGULATOR"/>
    <property type="match status" value="1"/>
</dbReference>